<reference evidence="1 2" key="2">
    <citation type="submission" date="2018-11" db="EMBL/GenBank/DDBJ databases">
        <authorList>
            <consortium name="Pathogen Informatics"/>
        </authorList>
    </citation>
    <scope>NUCLEOTIDE SEQUENCE [LARGE SCALE GENOMIC DNA]</scope>
</reference>
<gene>
    <name evidence="1" type="ORF">TCNE_LOCUS17202</name>
</gene>
<dbReference type="Gene3D" id="2.60.40.10">
    <property type="entry name" value="Immunoglobulins"/>
    <property type="match status" value="1"/>
</dbReference>
<name>A0A183V8Y2_TOXCA</name>
<accession>A0A183V8Y2</accession>
<dbReference type="AlphaFoldDB" id="A0A183V8Y2"/>
<sequence>MIRATVGPPDPKQQNQQLLWRKDCAKALQATSTASTRMKLEEKENWTTITMVHSDDAQSPSSTLQRDATTSYATNRETVYHKNARTIEETHLIKSTGSSNQGFSEEHWSSEIKSYITTQPPKFVQVIKAFRVLATDTLTLVVEVESDPPAIFEWFCNDRPVQQDKRRFKQKTVSAG</sequence>
<dbReference type="Proteomes" id="UP000050794">
    <property type="component" value="Unassembled WGS sequence"/>
</dbReference>
<protein>
    <submittedName>
        <fullName evidence="3">Ig-like domain-containing protein</fullName>
    </submittedName>
</protein>
<evidence type="ECO:0000313" key="1">
    <source>
        <dbReference type="EMBL" id="VDM48523.1"/>
    </source>
</evidence>
<evidence type="ECO:0000313" key="3">
    <source>
        <dbReference type="WBParaSite" id="TCNE_0001720301-mRNA-1"/>
    </source>
</evidence>
<keyword evidence="2" id="KW-1185">Reference proteome</keyword>
<dbReference type="InterPro" id="IPR036179">
    <property type="entry name" value="Ig-like_dom_sf"/>
</dbReference>
<reference evidence="3" key="1">
    <citation type="submission" date="2016-06" db="UniProtKB">
        <authorList>
            <consortium name="WormBaseParasite"/>
        </authorList>
    </citation>
    <scope>IDENTIFICATION</scope>
</reference>
<dbReference type="EMBL" id="UYWY01024235">
    <property type="protein sequence ID" value="VDM48523.1"/>
    <property type="molecule type" value="Genomic_DNA"/>
</dbReference>
<evidence type="ECO:0000313" key="2">
    <source>
        <dbReference type="Proteomes" id="UP000050794"/>
    </source>
</evidence>
<proteinExistence type="predicted"/>
<dbReference type="WBParaSite" id="TCNE_0001720301-mRNA-1">
    <property type="protein sequence ID" value="TCNE_0001720301-mRNA-1"/>
    <property type="gene ID" value="TCNE_0001720301"/>
</dbReference>
<dbReference type="SUPFAM" id="SSF48726">
    <property type="entry name" value="Immunoglobulin"/>
    <property type="match status" value="1"/>
</dbReference>
<organism evidence="2 3">
    <name type="scientific">Toxocara canis</name>
    <name type="common">Canine roundworm</name>
    <dbReference type="NCBI Taxonomy" id="6265"/>
    <lineage>
        <taxon>Eukaryota</taxon>
        <taxon>Metazoa</taxon>
        <taxon>Ecdysozoa</taxon>
        <taxon>Nematoda</taxon>
        <taxon>Chromadorea</taxon>
        <taxon>Rhabditida</taxon>
        <taxon>Spirurina</taxon>
        <taxon>Ascaridomorpha</taxon>
        <taxon>Ascaridoidea</taxon>
        <taxon>Toxocaridae</taxon>
        <taxon>Toxocara</taxon>
    </lineage>
</organism>
<dbReference type="InterPro" id="IPR013783">
    <property type="entry name" value="Ig-like_fold"/>
</dbReference>